<reference evidence="3" key="1">
    <citation type="submission" date="2016-06" db="UniProtKB">
        <authorList>
            <consortium name="WormBaseParasite"/>
        </authorList>
    </citation>
    <scope>IDENTIFICATION</scope>
</reference>
<evidence type="ECO:0000313" key="3">
    <source>
        <dbReference type="WBParaSite" id="GPUH_0001246701-mRNA-1"/>
    </source>
</evidence>
<keyword evidence="2" id="KW-1185">Reference proteome</keyword>
<evidence type="ECO:0000313" key="2">
    <source>
        <dbReference type="Proteomes" id="UP000271098"/>
    </source>
</evidence>
<name>A0A183DUR2_9BILA</name>
<accession>A0A183DUR2</accession>
<protein>
    <submittedName>
        <fullName evidence="1 3">Uncharacterized protein</fullName>
    </submittedName>
</protein>
<sequence length="137" mass="14898">MGMKWADRRESCEDENFKILLFAINLLQRRKRQQGPTSTAKLAWCCIEFLNLDDASVSPFRPGQSIHNVAYLHPILDFIMFEQITAVRAFVHISLLCPEMNFEVTALVAVATTTATTAKAAAAAAAVAVAVAAATTA</sequence>
<gene>
    <name evidence="1" type="ORF">GPUH_LOCUS12453</name>
</gene>
<dbReference type="AlphaFoldDB" id="A0A183DUR2"/>
<organism evidence="3">
    <name type="scientific">Gongylonema pulchrum</name>
    <dbReference type="NCBI Taxonomy" id="637853"/>
    <lineage>
        <taxon>Eukaryota</taxon>
        <taxon>Metazoa</taxon>
        <taxon>Ecdysozoa</taxon>
        <taxon>Nematoda</taxon>
        <taxon>Chromadorea</taxon>
        <taxon>Rhabditida</taxon>
        <taxon>Spirurina</taxon>
        <taxon>Spiruromorpha</taxon>
        <taxon>Spiruroidea</taxon>
        <taxon>Gongylonematidae</taxon>
        <taxon>Gongylonema</taxon>
    </lineage>
</organism>
<evidence type="ECO:0000313" key="1">
    <source>
        <dbReference type="EMBL" id="VDN20480.1"/>
    </source>
</evidence>
<dbReference type="Proteomes" id="UP000271098">
    <property type="component" value="Unassembled WGS sequence"/>
</dbReference>
<dbReference type="EMBL" id="UYRT01079322">
    <property type="protein sequence ID" value="VDN20480.1"/>
    <property type="molecule type" value="Genomic_DNA"/>
</dbReference>
<proteinExistence type="predicted"/>
<reference evidence="1 2" key="2">
    <citation type="submission" date="2018-11" db="EMBL/GenBank/DDBJ databases">
        <authorList>
            <consortium name="Pathogen Informatics"/>
        </authorList>
    </citation>
    <scope>NUCLEOTIDE SEQUENCE [LARGE SCALE GENOMIC DNA]</scope>
</reference>
<dbReference type="WBParaSite" id="GPUH_0001246701-mRNA-1">
    <property type="protein sequence ID" value="GPUH_0001246701-mRNA-1"/>
    <property type="gene ID" value="GPUH_0001246701"/>
</dbReference>